<evidence type="ECO:0000256" key="1">
    <source>
        <dbReference type="ARBA" id="ARBA00006594"/>
    </source>
</evidence>
<dbReference type="EMBL" id="SBAP01000020">
    <property type="protein sequence ID" value="RXZ68984.1"/>
    <property type="molecule type" value="Genomic_DNA"/>
</dbReference>
<keyword evidence="4" id="KW-0949">S-adenosyl-L-methionine</keyword>
<sequence>MRNIEIIKLNLQDIKRDSTNPRIVTEAQKELYKKLVAKFGMILPVIITEDYVSCFDDAKLEAAAELGIEEVNCVKITDLSPEEMHALRIGEIHAIELGEWDYKQLLHDLEMLGDEFLELTGFNIEDVMKQIDEEFEDLDDIKEIDIPEESIKPFTKHGDIYYLGKHKLMCGDSTKIEDVDKLMAGEKAMLMVTDPPYNINYESERGMKIENDNLSKDEFYRFLYSAYCNAEKVLEEGGAFYVFYAESEVIAFRDALEKSGLKYSQTLVWVKNSFNLSRQDYNWKHEPCLYGWKLGKAHYFIKDFTQDTELQTEEILKKMSKKELIQHILELEEKAYTTVIRENKPLKNDVHPTMKPIKLLARLIANSSKKGWKVIDLFGGSGSTLIACEQLNRQAFLMEYDPVYADVIVKRYVSMGKEDIKLIRNGVEYSWEAIKEEF</sequence>
<gene>
    <name evidence="6" type="ORF">EPT53_08200</name>
</gene>
<feature type="domain" description="DNA methylase N-4/N-6" evidence="5">
    <location>
        <begin position="190"/>
        <end position="409"/>
    </location>
</feature>
<evidence type="ECO:0000313" key="7">
    <source>
        <dbReference type="Proteomes" id="UP000289216"/>
    </source>
</evidence>
<dbReference type="Proteomes" id="UP000289216">
    <property type="component" value="Unassembled WGS sequence"/>
</dbReference>
<accession>A0A4Q2KTZ1</accession>
<organism evidence="6 7">
    <name type="scientific">Fusobacterium necrophorum</name>
    <dbReference type="NCBI Taxonomy" id="859"/>
    <lineage>
        <taxon>Bacteria</taxon>
        <taxon>Fusobacteriati</taxon>
        <taxon>Fusobacteriota</taxon>
        <taxon>Fusobacteriia</taxon>
        <taxon>Fusobacteriales</taxon>
        <taxon>Fusobacteriaceae</taxon>
        <taxon>Fusobacterium</taxon>
    </lineage>
</organism>
<evidence type="ECO:0000256" key="3">
    <source>
        <dbReference type="ARBA" id="ARBA00022679"/>
    </source>
</evidence>
<dbReference type="PROSITE" id="PS00092">
    <property type="entry name" value="N6_MTASE"/>
    <property type="match status" value="1"/>
</dbReference>
<dbReference type="InterPro" id="IPR029063">
    <property type="entry name" value="SAM-dependent_MTases_sf"/>
</dbReference>
<dbReference type="GO" id="GO:0032259">
    <property type="term" value="P:methylation"/>
    <property type="evidence" value="ECO:0007669"/>
    <property type="project" value="UniProtKB-KW"/>
</dbReference>
<evidence type="ECO:0000259" key="5">
    <source>
        <dbReference type="Pfam" id="PF01555"/>
    </source>
</evidence>
<keyword evidence="2" id="KW-0489">Methyltransferase</keyword>
<dbReference type="PIRSF" id="PIRSF036758">
    <property type="entry name" value="Aden_M_ParB"/>
    <property type="match status" value="1"/>
</dbReference>
<dbReference type="InterPro" id="IPR002941">
    <property type="entry name" value="DNA_methylase_N4/N6"/>
</dbReference>
<dbReference type="InterPro" id="IPR015840">
    <property type="entry name" value="DNA_MeTrfase_ParB"/>
</dbReference>
<dbReference type="InterPro" id="IPR002295">
    <property type="entry name" value="N4/N6-MTase_EcoPI_Mod-like"/>
</dbReference>
<proteinExistence type="inferred from homology"/>
<reference evidence="6 7" key="1">
    <citation type="submission" date="2019-01" db="EMBL/GenBank/DDBJ databases">
        <title>Fusobacterium necrophorum Isolated From the Uterus of Dairy Cows.</title>
        <authorList>
            <person name="Francis A.M."/>
        </authorList>
    </citation>
    <scope>NUCLEOTIDE SEQUENCE [LARGE SCALE GENOMIC DNA]</scope>
    <source>
        <strain evidence="6 7">KG35</strain>
    </source>
</reference>
<name>A0A4Q2KTZ1_9FUSO</name>
<comment type="caution">
    <text evidence="6">The sequence shown here is derived from an EMBL/GenBank/DDBJ whole genome shotgun (WGS) entry which is preliminary data.</text>
</comment>
<keyword evidence="3" id="KW-0808">Transferase</keyword>
<comment type="similarity">
    <text evidence="1">Belongs to the N(4)/N(6)-methyltransferase family.</text>
</comment>
<evidence type="ECO:0000256" key="2">
    <source>
        <dbReference type="ARBA" id="ARBA00022603"/>
    </source>
</evidence>
<dbReference type="PRINTS" id="PR00506">
    <property type="entry name" value="D21N6MTFRASE"/>
</dbReference>
<dbReference type="Gene3D" id="3.40.50.150">
    <property type="entry name" value="Vaccinia Virus protein VP39"/>
    <property type="match status" value="1"/>
</dbReference>
<protein>
    <submittedName>
        <fullName evidence="6">Chromosome partitioning protein ParB</fullName>
    </submittedName>
</protein>
<dbReference type="GO" id="GO:0003677">
    <property type="term" value="F:DNA binding"/>
    <property type="evidence" value="ECO:0007669"/>
    <property type="project" value="InterPro"/>
</dbReference>
<dbReference type="AlphaFoldDB" id="A0A4Q2KTZ1"/>
<evidence type="ECO:0000256" key="4">
    <source>
        <dbReference type="ARBA" id="ARBA00022691"/>
    </source>
</evidence>
<dbReference type="Pfam" id="PF01555">
    <property type="entry name" value="N6_N4_Mtase"/>
    <property type="match status" value="1"/>
</dbReference>
<evidence type="ECO:0000313" key="6">
    <source>
        <dbReference type="EMBL" id="RXZ68984.1"/>
    </source>
</evidence>
<dbReference type="SUPFAM" id="SSF53335">
    <property type="entry name" value="S-adenosyl-L-methionine-dependent methyltransferases"/>
    <property type="match status" value="1"/>
</dbReference>
<dbReference type="InterPro" id="IPR002052">
    <property type="entry name" value="DNA_methylase_N6_adenine_CS"/>
</dbReference>
<dbReference type="GO" id="GO:0008170">
    <property type="term" value="F:N-methyltransferase activity"/>
    <property type="evidence" value="ECO:0007669"/>
    <property type="project" value="InterPro"/>
</dbReference>